<evidence type="ECO:0000313" key="2">
    <source>
        <dbReference type="EMBL" id="OBS23547.1"/>
    </source>
</evidence>
<organism evidence="2 3">
    <name type="scientific">Fusarium poae</name>
    <dbReference type="NCBI Taxonomy" id="36050"/>
    <lineage>
        <taxon>Eukaryota</taxon>
        <taxon>Fungi</taxon>
        <taxon>Dikarya</taxon>
        <taxon>Ascomycota</taxon>
        <taxon>Pezizomycotina</taxon>
        <taxon>Sordariomycetes</taxon>
        <taxon>Hypocreomycetidae</taxon>
        <taxon>Hypocreales</taxon>
        <taxon>Nectriaceae</taxon>
        <taxon>Fusarium</taxon>
    </lineage>
</organism>
<evidence type="ECO:0000256" key="1">
    <source>
        <dbReference type="SAM" id="MobiDB-lite"/>
    </source>
</evidence>
<dbReference type="EMBL" id="LYXU01000002">
    <property type="protein sequence ID" value="OBS23547.1"/>
    <property type="molecule type" value="Genomic_DNA"/>
</dbReference>
<comment type="caution">
    <text evidence="2">The sequence shown here is derived from an EMBL/GenBank/DDBJ whole genome shotgun (WGS) entry which is preliminary data.</text>
</comment>
<name>A0A1B8AST6_FUSPO</name>
<keyword evidence="3" id="KW-1185">Reference proteome</keyword>
<evidence type="ECO:0000313" key="3">
    <source>
        <dbReference type="Proteomes" id="UP000091967"/>
    </source>
</evidence>
<dbReference type="OMA" id="EWESPDI"/>
<sequence>MSWNRSFNPNRKSRRELDRNLLYSTLIGNVTPTKASRKKAERGRNSGNRRPPHRLVPPRIPRIPESSDSTTSARLLTPASGLSSEEHINNTARPESRFNSQGPNSTFVTEATDIGIPGIDQGDLEIEPRSTIYETDPIIPSAFENISFSSSTDLWNTFEPQDMSPAELERHMEETDREVQRRAAPPSALDQSLDQEGFPVRLTFENEHTSRENVLFNEDYEVNFVSQGYLNKLRMTSGKTPCLVPAPPIYREVLTPDGVLAPVQYLLYVYLEWESPDIPFPPRQLCFVRYSGTGGIHDAKLILGQSWFKDTEDQAFSRT</sequence>
<accession>A0A1B8AST6</accession>
<gene>
    <name evidence="2" type="ORF">FPOA_04097</name>
</gene>
<feature type="region of interest" description="Disordered" evidence="1">
    <location>
        <begin position="28"/>
        <end position="86"/>
    </location>
</feature>
<proteinExistence type="predicted"/>
<dbReference type="AlphaFoldDB" id="A0A1B8AST6"/>
<dbReference type="Proteomes" id="UP000091967">
    <property type="component" value="Unassembled WGS sequence"/>
</dbReference>
<reference evidence="2 3" key="1">
    <citation type="submission" date="2016-06" db="EMBL/GenBank/DDBJ databases">
        <title>Living apart together: crosstalk between the core and supernumerary genomes in a fungal plant pathogen.</title>
        <authorList>
            <person name="Vanheule A."/>
            <person name="Audenaert K."/>
            <person name="Warris S."/>
            <person name="Van De Geest H."/>
            <person name="Schijlen E."/>
            <person name="Hofte M."/>
            <person name="De Saeger S."/>
            <person name="Haesaert G."/>
            <person name="Waalwijk C."/>
            <person name="Van Der Lee T."/>
        </authorList>
    </citation>
    <scope>NUCLEOTIDE SEQUENCE [LARGE SCALE GENOMIC DNA]</scope>
    <source>
        <strain evidence="2 3">2516</strain>
    </source>
</reference>
<protein>
    <submittedName>
        <fullName evidence="2">Uncharacterized protein</fullName>
    </submittedName>
</protein>